<dbReference type="SUPFAM" id="SSF56935">
    <property type="entry name" value="Porins"/>
    <property type="match status" value="1"/>
</dbReference>
<sequence>MKKLLFFVTACLLSSSMLFAQEKATLKGVVKSQNNESLVGATVLLKEISQGTTTDVTGAFTIIDIPEGDYTVEVRYLGYETLQKSVSLKAGEVKSMDFPMVEGGLLLDEEVVVSGTRKAEKITETPATIEVIGLQQIAELPGLNAGDLLARQKGVDYFRAGVVGQGINVRGFNSNFNAKNLQVTDGRFSSLIATGLPLGPLNTVVKEDIERVELVLGPNAALFGPNAHNGLMNTITKDPRKHEGTTLALNAGNQNMLSARMRHAEKVSDKFAYKVTAEYSRGTEFDYVDSVFLNATTVVEELDLDRDFEFLRGEASMIYSPIEDMDITMNYGGSNSTYLAPTNVGRNQIKDWQVHYLQGKFNYKGFFAQVYHTISKTDATYSISDYTKQYYGQIAQGKTEAEARAYALDPSVGALFIDDSKRWNAEMQYNREIYGVDVTVGAQWQRDMANSHGTYLLDKDADDYIVVDQLGGYAQAEKKFDNGFKMVGALRVDNHQVYGLNVLPKVGLVQTLGAHNIRLTYGKGIAAPTILNMYGNLFGGLILGNAEGFTLAEGAGMVEKQRVEQLQTIELGYKGQVVPNKLFVDANAYYNISKDFLSPVTIVGIAEKMGDQLVSDLQTIPYGGLVATYINFGEFNTYGADLGVTYYINKEFSAQLNYSYFGYDIDENNLENDFNKDGVVNKLDLLVNAPNNKASFGLNYSGEKFFGSLFNRWVQEYDYFSSYQIAAETQDLVYRGVPVVENARSGNSFNYGPLGGFVTTDIAVGYHINEMFTVSGMVSNVFGVEQREFTAAPPTGRLMSLELKVNLPSYK</sequence>
<keyword evidence="2 10" id="KW-0813">Transport</keyword>
<organism evidence="15 16">
    <name type="scientific">Algivirga pacifica</name>
    <dbReference type="NCBI Taxonomy" id="1162670"/>
    <lineage>
        <taxon>Bacteria</taxon>
        <taxon>Pseudomonadati</taxon>
        <taxon>Bacteroidota</taxon>
        <taxon>Cytophagia</taxon>
        <taxon>Cytophagales</taxon>
        <taxon>Flammeovirgaceae</taxon>
        <taxon>Algivirga</taxon>
    </lineage>
</organism>
<evidence type="ECO:0000259" key="14">
    <source>
        <dbReference type="Pfam" id="PF07715"/>
    </source>
</evidence>
<keyword evidence="16" id="KW-1185">Reference proteome</keyword>
<feature type="chain" id="PRO_5046930110" description="Iron complex outermembrane recepter protein" evidence="12">
    <location>
        <begin position="21"/>
        <end position="811"/>
    </location>
</feature>
<evidence type="ECO:0000256" key="1">
    <source>
        <dbReference type="ARBA" id="ARBA00004571"/>
    </source>
</evidence>
<evidence type="ECO:0000259" key="13">
    <source>
        <dbReference type="Pfam" id="PF00593"/>
    </source>
</evidence>
<dbReference type="SUPFAM" id="SSF49464">
    <property type="entry name" value="Carboxypeptidase regulatory domain-like"/>
    <property type="match status" value="1"/>
</dbReference>
<keyword evidence="3 10" id="KW-1134">Transmembrane beta strand</keyword>
<dbReference type="PANTHER" id="PTHR30069:SF29">
    <property type="entry name" value="HEMOGLOBIN AND HEMOGLOBIN-HAPTOGLOBIN-BINDING PROTEIN 1-RELATED"/>
    <property type="match status" value="1"/>
</dbReference>
<evidence type="ECO:0000256" key="5">
    <source>
        <dbReference type="ARBA" id="ARBA00022729"/>
    </source>
</evidence>
<dbReference type="Proteomes" id="UP001500298">
    <property type="component" value="Unassembled WGS sequence"/>
</dbReference>
<dbReference type="RefSeq" id="WP_345373147.1">
    <property type="nucleotide sequence ID" value="NZ_BAABJX010000045.1"/>
</dbReference>
<comment type="similarity">
    <text evidence="10 11">Belongs to the TonB-dependent receptor family.</text>
</comment>
<proteinExistence type="inferred from homology"/>
<evidence type="ECO:0008006" key="17">
    <source>
        <dbReference type="Google" id="ProtNLM"/>
    </source>
</evidence>
<feature type="domain" description="TonB-dependent receptor plug" evidence="14">
    <location>
        <begin position="122"/>
        <end position="230"/>
    </location>
</feature>
<dbReference type="PROSITE" id="PS52016">
    <property type="entry name" value="TONB_DEPENDENT_REC_3"/>
    <property type="match status" value="1"/>
</dbReference>
<evidence type="ECO:0000256" key="12">
    <source>
        <dbReference type="SAM" id="SignalP"/>
    </source>
</evidence>
<keyword evidence="7 10" id="KW-0472">Membrane</keyword>
<dbReference type="Pfam" id="PF07715">
    <property type="entry name" value="Plug"/>
    <property type="match status" value="1"/>
</dbReference>
<feature type="domain" description="TonB-dependent receptor-like beta-barrel" evidence="13">
    <location>
        <begin position="332"/>
        <end position="781"/>
    </location>
</feature>
<dbReference type="InterPro" id="IPR039426">
    <property type="entry name" value="TonB-dep_rcpt-like"/>
</dbReference>
<keyword evidence="5 12" id="KW-0732">Signal</keyword>
<reference evidence="16" key="1">
    <citation type="journal article" date="2019" name="Int. J. Syst. Evol. Microbiol.">
        <title>The Global Catalogue of Microorganisms (GCM) 10K type strain sequencing project: providing services to taxonomists for standard genome sequencing and annotation.</title>
        <authorList>
            <consortium name="The Broad Institute Genomics Platform"/>
            <consortium name="The Broad Institute Genome Sequencing Center for Infectious Disease"/>
            <person name="Wu L."/>
            <person name="Ma J."/>
        </authorList>
    </citation>
    <scope>NUCLEOTIDE SEQUENCE [LARGE SCALE GENOMIC DNA]</scope>
    <source>
        <strain evidence="16">JCM 18326</strain>
    </source>
</reference>
<accession>A0ABP9DKK6</accession>
<dbReference type="PANTHER" id="PTHR30069">
    <property type="entry name" value="TONB-DEPENDENT OUTER MEMBRANE RECEPTOR"/>
    <property type="match status" value="1"/>
</dbReference>
<keyword evidence="4 10" id="KW-0812">Transmembrane</keyword>
<dbReference type="EMBL" id="BAABJX010000045">
    <property type="protein sequence ID" value="GAA4842592.1"/>
    <property type="molecule type" value="Genomic_DNA"/>
</dbReference>
<comment type="subcellular location">
    <subcellularLocation>
        <location evidence="1 10">Cell outer membrane</location>
        <topology evidence="1 10">Multi-pass membrane protein</topology>
    </subcellularLocation>
</comment>
<keyword evidence="6 11" id="KW-0798">TonB box</keyword>
<evidence type="ECO:0000256" key="11">
    <source>
        <dbReference type="RuleBase" id="RU003357"/>
    </source>
</evidence>
<evidence type="ECO:0000256" key="4">
    <source>
        <dbReference type="ARBA" id="ARBA00022692"/>
    </source>
</evidence>
<evidence type="ECO:0000256" key="8">
    <source>
        <dbReference type="ARBA" id="ARBA00023170"/>
    </source>
</evidence>
<feature type="signal peptide" evidence="12">
    <location>
        <begin position="1"/>
        <end position="20"/>
    </location>
</feature>
<dbReference type="Gene3D" id="2.170.130.10">
    <property type="entry name" value="TonB-dependent receptor, plug domain"/>
    <property type="match status" value="1"/>
</dbReference>
<dbReference type="InterPro" id="IPR012910">
    <property type="entry name" value="Plug_dom"/>
</dbReference>
<name>A0ABP9DKK6_9BACT</name>
<dbReference type="Pfam" id="PF00593">
    <property type="entry name" value="TonB_dep_Rec_b-barrel"/>
    <property type="match status" value="1"/>
</dbReference>
<dbReference type="Gene3D" id="2.60.40.1120">
    <property type="entry name" value="Carboxypeptidase-like, regulatory domain"/>
    <property type="match status" value="1"/>
</dbReference>
<dbReference type="InterPro" id="IPR000531">
    <property type="entry name" value="Beta-barrel_TonB"/>
</dbReference>
<evidence type="ECO:0000313" key="15">
    <source>
        <dbReference type="EMBL" id="GAA4842592.1"/>
    </source>
</evidence>
<keyword evidence="8" id="KW-0675">Receptor</keyword>
<evidence type="ECO:0000256" key="2">
    <source>
        <dbReference type="ARBA" id="ARBA00022448"/>
    </source>
</evidence>
<evidence type="ECO:0000313" key="16">
    <source>
        <dbReference type="Proteomes" id="UP001500298"/>
    </source>
</evidence>
<gene>
    <name evidence="15" type="ORF">GCM10023331_29610</name>
</gene>
<dbReference type="Gene3D" id="2.40.170.20">
    <property type="entry name" value="TonB-dependent receptor, beta-barrel domain"/>
    <property type="match status" value="1"/>
</dbReference>
<keyword evidence="9 10" id="KW-0998">Cell outer membrane</keyword>
<evidence type="ECO:0000256" key="6">
    <source>
        <dbReference type="ARBA" id="ARBA00023077"/>
    </source>
</evidence>
<comment type="caution">
    <text evidence="15">The sequence shown here is derived from an EMBL/GenBank/DDBJ whole genome shotgun (WGS) entry which is preliminary data.</text>
</comment>
<evidence type="ECO:0000256" key="10">
    <source>
        <dbReference type="PROSITE-ProRule" id="PRU01360"/>
    </source>
</evidence>
<evidence type="ECO:0000256" key="9">
    <source>
        <dbReference type="ARBA" id="ARBA00023237"/>
    </source>
</evidence>
<dbReference type="InterPro" id="IPR037066">
    <property type="entry name" value="Plug_dom_sf"/>
</dbReference>
<protein>
    <recommendedName>
        <fullName evidence="17">Iron complex outermembrane recepter protein</fullName>
    </recommendedName>
</protein>
<dbReference type="InterPro" id="IPR036942">
    <property type="entry name" value="Beta-barrel_TonB_sf"/>
</dbReference>
<evidence type="ECO:0000256" key="3">
    <source>
        <dbReference type="ARBA" id="ARBA00022452"/>
    </source>
</evidence>
<evidence type="ECO:0000256" key="7">
    <source>
        <dbReference type="ARBA" id="ARBA00023136"/>
    </source>
</evidence>
<dbReference type="Pfam" id="PF13715">
    <property type="entry name" value="CarbopepD_reg_2"/>
    <property type="match status" value="1"/>
</dbReference>
<dbReference type="InterPro" id="IPR008969">
    <property type="entry name" value="CarboxyPept-like_regulatory"/>
</dbReference>